<protein>
    <recommendedName>
        <fullName evidence="5">Apple domain-containing protein</fullName>
    </recommendedName>
</protein>
<feature type="signal peptide" evidence="2">
    <location>
        <begin position="1"/>
        <end position="18"/>
    </location>
</feature>
<evidence type="ECO:0000313" key="4">
    <source>
        <dbReference type="Proteomes" id="UP000050424"/>
    </source>
</evidence>
<feature type="chain" id="PRO_5006135584" description="Apple domain-containing protein" evidence="2">
    <location>
        <begin position="19"/>
        <end position="150"/>
    </location>
</feature>
<evidence type="ECO:0000256" key="2">
    <source>
        <dbReference type="SAM" id="SignalP"/>
    </source>
</evidence>
<sequence length="150" mass="15498">MIALKALSLLCLAMGANAGLCKPSSSDTTTTASATSTTSTSTTSSAPCAAYTLISPAPAGKECNVAVSRGSSNSSPYFLTFPSSNSLEGCAKLCADRPTCVSFYMEFYSPAPNVYIPICALFSGLRADIGFGTDSNGHYYDEACFACDLD</sequence>
<comment type="caution">
    <text evidence="3">The sequence shown here is derived from an EMBL/GenBank/DDBJ whole genome shotgun (WGS) entry which is preliminary data.</text>
</comment>
<reference evidence="3 4" key="1">
    <citation type="submission" date="2015-09" db="EMBL/GenBank/DDBJ databases">
        <title>Draft genome of a European isolate of the apple canker pathogen Neonectria ditissima.</title>
        <authorList>
            <person name="Gomez-Cortecero A."/>
            <person name="Harrison R.J."/>
            <person name="Armitage A.D."/>
        </authorList>
    </citation>
    <scope>NUCLEOTIDE SEQUENCE [LARGE SCALE GENOMIC DNA]</scope>
    <source>
        <strain evidence="3 4">R09/05</strain>
    </source>
</reference>
<feature type="compositionally biased region" description="Low complexity" evidence="1">
    <location>
        <begin position="24"/>
        <end position="44"/>
    </location>
</feature>
<dbReference type="Proteomes" id="UP000050424">
    <property type="component" value="Unassembled WGS sequence"/>
</dbReference>
<accession>A0A0P7BAY0</accession>
<keyword evidence="4" id="KW-1185">Reference proteome</keyword>
<evidence type="ECO:0008006" key="5">
    <source>
        <dbReference type="Google" id="ProtNLM"/>
    </source>
</evidence>
<name>A0A0P7BAY0_9HYPO</name>
<dbReference type="STRING" id="78410.A0A0P7BAY0"/>
<evidence type="ECO:0000256" key="1">
    <source>
        <dbReference type="SAM" id="MobiDB-lite"/>
    </source>
</evidence>
<evidence type="ECO:0000313" key="3">
    <source>
        <dbReference type="EMBL" id="KPM43963.1"/>
    </source>
</evidence>
<proteinExistence type="predicted"/>
<gene>
    <name evidence="3" type="ORF">AK830_g2625</name>
</gene>
<dbReference type="EMBL" id="LKCW01000025">
    <property type="protein sequence ID" value="KPM43963.1"/>
    <property type="molecule type" value="Genomic_DNA"/>
</dbReference>
<dbReference type="AlphaFoldDB" id="A0A0P7BAY0"/>
<keyword evidence="2" id="KW-0732">Signal</keyword>
<dbReference type="OrthoDB" id="5099182at2759"/>
<feature type="region of interest" description="Disordered" evidence="1">
    <location>
        <begin position="21"/>
        <end position="44"/>
    </location>
</feature>
<organism evidence="3 4">
    <name type="scientific">Neonectria ditissima</name>
    <dbReference type="NCBI Taxonomy" id="78410"/>
    <lineage>
        <taxon>Eukaryota</taxon>
        <taxon>Fungi</taxon>
        <taxon>Dikarya</taxon>
        <taxon>Ascomycota</taxon>
        <taxon>Pezizomycotina</taxon>
        <taxon>Sordariomycetes</taxon>
        <taxon>Hypocreomycetidae</taxon>
        <taxon>Hypocreales</taxon>
        <taxon>Nectriaceae</taxon>
        <taxon>Neonectria</taxon>
    </lineage>
</organism>